<dbReference type="Proteomes" id="UP001056120">
    <property type="component" value="Linkage Group LG21"/>
</dbReference>
<protein>
    <submittedName>
        <fullName evidence="1">Uncharacterized protein</fullName>
    </submittedName>
</protein>
<proteinExistence type="predicted"/>
<dbReference type="EMBL" id="CM042038">
    <property type="protein sequence ID" value="KAI3731785.1"/>
    <property type="molecule type" value="Genomic_DNA"/>
</dbReference>
<accession>A0ACB9CC08</accession>
<reference evidence="1 2" key="2">
    <citation type="journal article" date="2022" name="Mol. Ecol. Resour.">
        <title>The genomes of chicory, endive, great burdock and yacon provide insights into Asteraceae paleo-polyploidization history and plant inulin production.</title>
        <authorList>
            <person name="Fan W."/>
            <person name="Wang S."/>
            <person name="Wang H."/>
            <person name="Wang A."/>
            <person name="Jiang F."/>
            <person name="Liu H."/>
            <person name="Zhao H."/>
            <person name="Xu D."/>
            <person name="Zhang Y."/>
        </authorList>
    </citation>
    <scope>NUCLEOTIDE SEQUENCE [LARGE SCALE GENOMIC DNA]</scope>
    <source>
        <strain evidence="2">cv. Yunnan</strain>
        <tissue evidence="1">Leaves</tissue>
    </source>
</reference>
<organism evidence="1 2">
    <name type="scientific">Smallanthus sonchifolius</name>
    <dbReference type="NCBI Taxonomy" id="185202"/>
    <lineage>
        <taxon>Eukaryota</taxon>
        <taxon>Viridiplantae</taxon>
        <taxon>Streptophyta</taxon>
        <taxon>Embryophyta</taxon>
        <taxon>Tracheophyta</taxon>
        <taxon>Spermatophyta</taxon>
        <taxon>Magnoliopsida</taxon>
        <taxon>eudicotyledons</taxon>
        <taxon>Gunneridae</taxon>
        <taxon>Pentapetalae</taxon>
        <taxon>asterids</taxon>
        <taxon>campanulids</taxon>
        <taxon>Asterales</taxon>
        <taxon>Asteraceae</taxon>
        <taxon>Asteroideae</taxon>
        <taxon>Heliantheae alliance</taxon>
        <taxon>Millerieae</taxon>
        <taxon>Smallanthus</taxon>
    </lineage>
</organism>
<name>A0ACB9CC08_9ASTR</name>
<gene>
    <name evidence="1" type="ORF">L1987_62974</name>
</gene>
<sequence length="138" mass="15686">MEDVLLDPQQICMCGWRLKVYALSKKLHNNLSESSASGMMEKRKAFADLLLDPQQMLMASVAAALKAIGYEIEVCFLTRLFGVPGNHLGQQSHGFCWPYGPVNRHKSLRKIIPMKARMNLQSYHLHAILFMQQATKPR</sequence>
<reference evidence="2" key="1">
    <citation type="journal article" date="2022" name="Mol. Ecol. Resour.">
        <title>The genomes of chicory, endive, great burdock and yacon provide insights into Asteraceae palaeo-polyploidization history and plant inulin production.</title>
        <authorList>
            <person name="Fan W."/>
            <person name="Wang S."/>
            <person name="Wang H."/>
            <person name="Wang A."/>
            <person name="Jiang F."/>
            <person name="Liu H."/>
            <person name="Zhao H."/>
            <person name="Xu D."/>
            <person name="Zhang Y."/>
        </authorList>
    </citation>
    <scope>NUCLEOTIDE SEQUENCE [LARGE SCALE GENOMIC DNA]</scope>
    <source>
        <strain evidence="2">cv. Yunnan</strain>
    </source>
</reference>
<comment type="caution">
    <text evidence="1">The sequence shown here is derived from an EMBL/GenBank/DDBJ whole genome shotgun (WGS) entry which is preliminary data.</text>
</comment>
<evidence type="ECO:0000313" key="2">
    <source>
        <dbReference type="Proteomes" id="UP001056120"/>
    </source>
</evidence>
<keyword evidence="2" id="KW-1185">Reference proteome</keyword>
<evidence type="ECO:0000313" key="1">
    <source>
        <dbReference type="EMBL" id="KAI3731785.1"/>
    </source>
</evidence>